<dbReference type="GO" id="GO:0046475">
    <property type="term" value="P:glycerophospholipid catabolic process"/>
    <property type="evidence" value="ECO:0007669"/>
    <property type="project" value="TreeGrafter"/>
</dbReference>
<proteinExistence type="predicted"/>
<name>A0A857J3D8_9BURK</name>
<dbReference type="KEGG" id="xyk:GT347_05965"/>
<feature type="transmembrane region" description="Helical" evidence="1">
    <location>
        <begin position="236"/>
        <end position="260"/>
    </location>
</feature>
<dbReference type="EMBL" id="CP047650">
    <property type="protein sequence ID" value="QHI97572.1"/>
    <property type="molecule type" value="Genomic_DNA"/>
</dbReference>
<sequence>MGPDAEHPAPSALCLSGGGIRSATFSLGVLQWMAQKGQLQDMHYVSTVSGGGYIGSWLVNSLVQARNRGEDALEWLNSMARGCGAAKPEDGRPPDPVAQLRAFSNYLSPTGGLSGDAFSLVAIFVRNLLLNVLVWLPLLAAAVALPRFYVALLGTPMPPFSETVWAFVIPVVMAHIVAGIAYVAADLPTFHPPGKPATPERRSRLRSRFRRWAFLLIVGAAVLLSVLGAWQADLRAVHWSVFVGAGVGAHLLGASLGALARISRGTPTRTKTARGAAAVIAVGALGGALSYLVLAQLGAPDDGPPTTDQQRLLYATFAVPAMTAAFWLAMTLYAGLMSQDTSESDREWWARATAQWLKFSLGWMAAFGLVIWLPLPILDRLGAQGPTAVQFGLGSGVLGVLTSLLGYWSKNYDEVKRKAQSVVNATGIKLLELMAGLVVLTVLLAISLGWSAALDRCHHWDWTERICLRDISAETNFLREQTALVAESEQSARDAAQQGQAGRQTVQDAESLGVDPYGLRVGGSAAARVYRHVLLAAEWWVPLGAGLSLLLLAGLFAWRMGANNFSLHGMYGNRLVRAYLGTGRQERKPHWFTDFDEEDNPPLSDFEAPLDLTPHAHAQKQARQPRLYPVINMALNMVRPTPERLDWQQRKAAPFIATPMHCGAFNVGFRSSKTYMGGMQLGRAMTISGAAATPNMGYHSSPLVGFVMTLFNVRLGWWAPHPERRYWNQKQPPLGIEVNLAEAFGSTGEDEDFVYLSDGGHFDNLGLFEMVRRRCRRIVVVDATCDGRYQWADLLDVVRKIRVDLGIEIGLPAVLPGPGRASEFQRFLEAPICYSARDGSHPDADGKLVVLKPMLLRDHDAPELAAYADMSAAPGSALDDPRRFPHQTTADPFFDERQFESYRLLGYLTAEAALGEQRGIWAWPKETTPPPRALAPAVPVAAAMRPMATGVGLGQAVGQWSHSAALAAALTVGGTLGVAGTVALAPAEISLSAADRTLLREGLSMRMEAAPLRLDPGDLQALRQRDAINVDASSILTSATELSKAAKDISSAADRLQQARTDAEAVKTIITRLQTLDEWIQKLTLAIGTGGASSSKALAATIADLNVTLADLNKKLPAEPGLTKAIDDLKNSIKDIGPRRNVRGQEGSR</sequence>
<dbReference type="GO" id="GO:0004623">
    <property type="term" value="F:phospholipase A2 activity"/>
    <property type="evidence" value="ECO:0007669"/>
    <property type="project" value="TreeGrafter"/>
</dbReference>
<feature type="transmembrane region" description="Helical" evidence="1">
    <location>
        <begin position="272"/>
        <end position="294"/>
    </location>
</feature>
<dbReference type="PANTHER" id="PTHR10728">
    <property type="entry name" value="CYTOSOLIC PHOSPHOLIPASE A2"/>
    <property type="match status" value="1"/>
</dbReference>
<feature type="transmembrane region" description="Helical" evidence="1">
    <location>
        <begin position="212"/>
        <end position="230"/>
    </location>
</feature>
<keyword evidence="1" id="KW-0812">Transmembrane</keyword>
<dbReference type="PANTHER" id="PTHR10728:SF40">
    <property type="entry name" value="PATATIN FAMILY PROTEIN"/>
    <property type="match status" value="1"/>
</dbReference>
<dbReference type="GO" id="GO:0005829">
    <property type="term" value="C:cytosol"/>
    <property type="evidence" value="ECO:0007669"/>
    <property type="project" value="TreeGrafter"/>
</dbReference>
<feature type="transmembrane region" description="Helical" evidence="1">
    <location>
        <begin position="164"/>
        <end position="185"/>
    </location>
</feature>
<dbReference type="SUPFAM" id="SSF52151">
    <property type="entry name" value="FabD/lysophospholipase-like"/>
    <property type="match status" value="1"/>
</dbReference>
<feature type="transmembrane region" description="Helical" evidence="1">
    <location>
        <begin position="430"/>
        <end position="453"/>
    </location>
</feature>
<dbReference type="Gene3D" id="3.40.1090.10">
    <property type="entry name" value="Cytosolic phospholipase A2 catalytic domain"/>
    <property type="match status" value="1"/>
</dbReference>
<feature type="transmembrane region" description="Helical" evidence="1">
    <location>
        <begin position="314"/>
        <end position="336"/>
    </location>
</feature>
<feature type="transmembrane region" description="Helical" evidence="1">
    <location>
        <begin position="356"/>
        <end position="375"/>
    </location>
</feature>
<keyword evidence="1" id="KW-0472">Membrane</keyword>
<reference evidence="2 3" key="1">
    <citation type="submission" date="2020-01" db="EMBL/GenBank/DDBJ databases">
        <title>Genome sequencing of strain KACC 21265.</title>
        <authorList>
            <person name="Heo J."/>
            <person name="Kim S.-J."/>
            <person name="Kim J.-S."/>
            <person name="Hong S.-B."/>
            <person name="Kwon S.-W."/>
        </authorList>
    </citation>
    <scope>NUCLEOTIDE SEQUENCE [LARGE SCALE GENOMIC DNA]</scope>
    <source>
        <strain evidence="2 3">KACC 21265</strain>
    </source>
</reference>
<feature type="transmembrane region" description="Helical" evidence="1">
    <location>
        <begin position="128"/>
        <end position="152"/>
    </location>
</feature>
<evidence type="ECO:0000313" key="3">
    <source>
        <dbReference type="Proteomes" id="UP000464787"/>
    </source>
</evidence>
<keyword evidence="1" id="KW-1133">Transmembrane helix</keyword>
<dbReference type="InterPro" id="IPR016035">
    <property type="entry name" value="Acyl_Trfase/lysoPLipase"/>
</dbReference>
<dbReference type="AlphaFoldDB" id="A0A857J3D8"/>
<evidence type="ECO:0000313" key="2">
    <source>
        <dbReference type="EMBL" id="QHI97572.1"/>
    </source>
</evidence>
<keyword evidence="3" id="KW-1185">Reference proteome</keyword>
<dbReference type="Proteomes" id="UP000464787">
    <property type="component" value="Chromosome"/>
</dbReference>
<organism evidence="2 3">
    <name type="scientific">Xylophilus rhododendri</name>
    <dbReference type="NCBI Taxonomy" id="2697032"/>
    <lineage>
        <taxon>Bacteria</taxon>
        <taxon>Pseudomonadati</taxon>
        <taxon>Pseudomonadota</taxon>
        <taxon>Betaproteobacteria</taxon>
        <taxon>Burkholderiales</taxon>
        <taxon>Xylophilus</taxon>
    </lineage>
</organism>
<accession>A0A857J3D8</accession>
<feature type="transmembrane region" description="Helical" evidence="1">
    <location>
        <begin position="387"/>
        <end position="409"/>
    </location>
</feature>
<dbReference type="RefSeq" id="WP_160551090.1">
    <property type="nucleotide sequence ID" value="NZ_CP047650.1"/>
</dbReference>
<evidence type="ECO:0000256" key="1">
    <source>
        <dbReference type="SAM" id="Phobius"/>
    </source>
</evidence>
<gene>
    <name evidence="2" type="ORF">GT347_05965</name>
</gene>
<protein>
    <recommendedName>
        <fullName evidence="4">PNPLA domain-containing protein</fullName>
    </recommendedName>
</protein>
<evidence type="ECO:0008006" key="4">
    <source>
        <dbReference type="Google" id="ProtNLM"/>
    </source>
</evidence>